<evidence type="ECO:0000259" key="1">
    <source>
        <dbReference type="Pfam" id="PF01926"/>
    </source>
</evidence>
<organism evidence="2">
    <name type="scientific">marine metagenome</name>
    <dbReference type="NCBI Taxonomy" id="408172"/>
    <lineage>
        <taxon>unclassified sequences</taxon>
        <taxon>metagenomes</taxon>
        <taxon>ecological metagenomes</taxon>
    </lineage>
</organism>
<dbReference type="SUPFAM" id="SSF52540">
    <property type="entry name" value="P-loop containing nucleoside triphosphate hydrolases"/>
    <property type="match status" value="1"/>
</dbReference>
<protein>
    <recommendedName>
        <fullName evidence="1">G domain-containing protein</fullName>
    </recommendedName>
</protein>
<proteinExistence type="predicted"/>
<sequence>MRATVTIVGRPNVGKSTLFNRLV</sequence>
<reference evidence="2" key="1">
    <citation type="submission" date="2018-05" db="EMBL/GenBank/DDBJ databases">
        <authorList>
            <person name="Lanie J.A."/>
            <person name="Ng W.-L."/>
            <person name="Kazmierczak K.M."/>
            <person name="Andrzejewski T.M."/>
            <person name="Davidsen T.M."/>
            <person name="Wayne K.J."/>
            <person name="Tettelin H."/>
            <person name="Glass J.I."/>
            <person name="Rusch D."/>
            <person name="Podicherti R."/>
            <person name="Tsui H.-C.T."/>
            <person name="Winkler M.E."/>
        </authorList>
    </citation>
    <scope>NUCLEOTIDE SEQUENCE</scope>
</reference>
<feature type="domain" description="G" evidence="1">
    <location>
        <begin position="4"/>
        <end position="23"/>
    </location>
</feature>
<dbReference type="InterPro" id="IPR006073">
    <property type="entry name" value="GTP-bd"/>
</dbReference>
<feature type="non-terminal residue" evidence="2">
    <location>
        <position position="23"/>
    </location>
</feature>
<gene>
    <name evidence="2" type="ORF">METZ01_LOCUS331265</name>
</gene>
<dbReference type="Gene3D" id="3.40.50.300">
    <property type="entry name" value="P-loop containing nucleotide triphosphate hydrolases"/>
    <property type="match status" value="1"/>
</dbReference>
<name>A0A382Q2F3_9ZZZZ</name>
<evidence type="ECO:0000313" key="2">
    <source>
        <dbReference type="EMBL" id="SVC78411.1"/>
    </source>
</evidence>
<accession>A0A382Q2F3</accession>
<dbReference type="EMBL" id="UINC01110715">
    <property type="protein sequence ID" value="SVC78411.1"/>
    <property type="molecule type" value="Genomic_DNA"/>
</dbReference>
<dbReference type="InterPro" id="IPR027417">
    <property type="entry name" value="P-loop_NTPase"/>
</dbReference>
<dbReference type="AlphaFoldDB" id="A0A382Q2F3"/>
<dbReference type="GO" id="GO:0005525">
    <property type="term" value="F:GTP binding"/>
    <property type="evidence" value="ECO:0007669"/>
    <property type="project" value="InterPro"/>
</dbReference>
<dbReference type="Pfam" id="PF01926">
    <property type="entry name" value="MMR_HSR1"/>
    <property type="match status" value="1"/>
</dbReference>